<sequence>MPGMTADADSPVRVVVTPSQSSYFAGEPFSVTITFTNTRSPEAGPSKPSSHSHKRGAHSISSAPLARPPTSPGTPRSVLTQSANRVKPVDELPRRKGFIGKTKPNPLLPQNTENLPDLIEQRRKRQLAPKALSVTISPSELEGALEEGATVSSAPYSQRSFDTRHTPTTPHIPSPLARTDALSLASDHPHARKHSVLDGQFSLDILSPTTSVPPSPYTPNASTSTFSLALDPIAEGTHSPYASTPAIGSPTIEPVSFPPAPPASNSVYAYPPPRSHAYTNHRPAPIGLGQPSNPPKGYPRTAFATTFPPTNTELILYSYAQLTGTVQITPIPGALPTTEQSQTLNALRSALHNRAVLGGGSMDITSTLNPPLSPKPRQIQKHSRSSSFSTGLLSILSPTSLVSSISSPNPNSWSGPSRWRSSSTSNAPFSGNSPSILAFGNATEEIDPEEPLPTYEIQPAMLAVDLSLAPGESRSYNYTVRLPDNLPPTFKGKSLRFSYELVVGTCRAGSSAGAGVSANSISRVMKVPIRVYNNVSVGRSLRPYDLLWPVSRRQDVGMPGTEAKVVEIPEETRKNMLGIQHLPSASPSLSSVDTLESIREYAQALLASLPPPVPKSSDTGSGPSSPLSPADSESPLSLSPAAGIPQNGAHKDIAGNGKQRALHPLEELRRVESERERVDEGGLTGCREAVEILTRNPKKASYDVNKDGVRVAVLTFPKSAYRLGETVTGVVEINERTSRARVIKLSAILEFHETLPSSISPTSSARHLRRAHAEFHSSFTLNTLRTTFSLDIPSDASPAFQIRVGTPPSPSPETLNSTTTPAAAPTPGGLEWKVRLCLLVGIASESSFSGMQGVRFKALVRDGPRGEWGSSWRATPTNAPMEKPNLKAEASRQQQQQQQLFSPRAWSQFLVSSILYGNAGEGTEREYHDGDTLGMGDDDDEAGFGRSGIDDDGYDGIIPDMAGGVGVGVDYAGGEEGWRDVRLETVECEVPVKVFPGNTAFRALDVVFDV</sequence>
<keyword evidence="3" id="KW-1185">Reference proteome</keyword>
<proteinExistence type="predicted"/>
<evidence type="ECO:0000256" key="1">
    <source>
        <dbReference type="SAM" id="MobiDB-lite"/>
    </source>
</evidence>
<feature type="region of interest" description="Disordered" evidence="1">
    <location>
        <begin position="401"/>
        <end position="433"/>
    </location>
</feature>
<dbReference type="Proteomes" id="UP000053424">
    <property type="component" value="Unassembled WGS sequence"/>
</dbReference>
<feature type="region of interest" description="Disordered" evidence="1">
    <location>
        <begin position="867"/>
        <end position="896"/>
    </location>
</feature>
<dbReference type="InterPro" id="IPR014848">
    <property type="entry name" value="Rgp1"/>
</dbReference>
<dbReference type="AlphaFoldDB" id="A0A0C3C5Y0"/>
<dbReference type="Pfam" id="PF08737">
    <property type="entry name" value="Rgp1"/>
    <property type="match status" value="1"/>
</dbReference>
<protein>
    <recommendedName>
        <fullName evidence="4">Rgp1-domain-containing protein</fullName>
    </recommendedName>
</protein>
<feature type="compositionally biased region" description="Polar residues" evidence="1">
    <location>
        <begin position="73"/>
        <end position="84"/>
    </location>
</feature>
<evidence type="ECO:0008006" key="4">
    <source>
        <dbReference type="Google" id="ProtNLM"/>
    </source>
</evidence>
<reference evidence="2 3" key="1">
    <citation type="submission" date="2014-04" db="EMBL/GenBank/DDBJ databases">
        <authorList>
            <consortium name="DOE Joint Genome Institute"/>
            <person name="Kuo A."/>
            <person name="Gay G."/>
            <person name="Dore J."/>
            <person name="Kohler A."/>
            <person name="Nagy L.G."/>
            <person name="Floudas D."/>
            <person name="Copeland A."/>
            <person name="Barry K.W."/>
            <person name="Cichocki N."/>
            <person name="Veneault-Fourrey C."/>
            <person name="LaButti K."/>
            <person name="Lindquist E.A."/>
            <person name="Lipzen A."/>
            <person name="Lundell T."/>
            <person name="Morin E."/>
            <person name="Murat C."/>
            <person name="Sun H."/>
            <person name="Tunlid A."/>
            <person name="Henrissat B."/>
            <person name="Grigoriev I.V."/>
            <person name="Hibbett D.S."/>
            <person name="Martin F."/>
            <person name="Nordberg H.P."/>
            <person name="Cantor M.N."/>
            <person name="Hua S.X."/>
        </authorList>
    </citation>
    <scope>NUCLEOTIDE SEQUENCE [LARGE SCALE GENOMIC DNA]</scope>
    <source>
        <strain evidence="3">h7</strain>
    </source>
</reference>
<feature type="compositionally biased region" description="Polar residues" evidence="1">
    <location>
        <begin position="616"/>
        <end position="627"/>
    </location>
</feature>
<dbReference type="OrthoDB" id="1918at2759"/>
<feature type="region of interest" description="Disordered" evidence="1">
    <location>
        <begin position="609"/>
        <end position="668"/>
    </location>
</feature>
<reference evidence="3" key="2">
    <citation type="submission" date="2015-01" db="EMBL/GenBank/DDBJ databases">
        <title>Evolutionary Origins and Diversification of the Mycorrhizal Mutualists.</title>
        <authorList>
            <consortium name="DOE Joint Genome Institute"/>
            <consortium name="Mycorrhizal Genomics Consortium"/>
            <person name="Kohler A."/>
            <person name="Kuo A."/>
            <person name="Nagy L.G."/>
            <person name="Floudas D."/>
            <person name="Copeland A."/>
            <person name="Barry K.W."/>
            <person name="Cichocki N."/>
            <person name="Veneault-Fourrey C."/>
            <person name="LaButti K."/>
            <person name="Lindquist E.A."/>
            <person name="Lipzen A."/>
            <person name="Lundell T."/>
            <person name="Morin E."/>
            <person name="Murat C."/>
            <person name="Riley R."/>
            <person name="Ohm R."/>
            <person name="Sun H."/>
            <person name="Tunlid A."/>
            <person name="Henrissat B."/>
            <person name="Grigoriev I.V."/>
            <person name="Hibbett D.S."/>
            <person name="Martin F."/>
        </authorList>
    </citation>
    <scope>NUCLEOTIDE SEQUENCE [LARGE SCALE GENOMIC DNA]</scope>
    <source>
        <strain evidence="3">h7</strain>
    </source>
</reference>
<feature type="region of interest" description="Disordered" evidence="1">
    <location>
        <begin position="143"/>
        <end position="176"/>
    </location>
</feature>
<evidence type="ECO:0000313" key="3">
    <source>
        <dbReference type="Proteomes" id="UP000053424"/>
    </source>
</evidence>
<gene>
    <name evidence="2" type="ORF">M413DRAFT_447380</name>
</gene>
<evidence type="ECO:0000313" key="2">
    <source>
        <dbReference type="EMBL" id="KIM39016.1"/>
    </source>
</evidence>
<feature type="region of interest" description="Disordered" evidence="1">
    <location>
        <begin position="803"/>
        <end position="826"/>
    </location>
</feature>
<dbReference type="PANTHER" id="PTHR12507">
    <property type="entry name" value="REDUCED GROWTH PHENOTYPE 1 RGP1, YEAST -RELATED"/>
    <property type="match status" value="1"/>
</dbReference>
<feature type="compositionally biased region" description="Low complexity" evidence="1">
    <location>
        <begin position="401"/>
        <end position="426"/>
    </location>
</feature>
<feature type="region of interest" description="Disordered" evidence="1">
    <location>
        <begin position="271"/>
        <end position="298"/>
    </location>
</feature>
<feature type="compositionally biased region" description="Polar residues" evidence="1">
    <location>
        <begin position="150"/>
        <end position="171"/>
    </location>
</feature>
<accession>A0A0C3C5Y0</accession>
<organism evidence="2 3">
    <name type="scientific">Hebeloma cylindrosporum</name>
    <dbReference type="NCBI Taxonomy" id="76867"/>
    <lineage>
        <taxon>Eukaryota</taxon>
        <taxon>Fungi</taxon>
        <taxon>Dikarya</taxon>
        <taxon>Basidiomycota</taxon>
        <taxon>Agaricomycotina</taxon>
        <taxon>Agaricomycetes</taxon>
        <taxon>Agaricomycetidae</taxon>
        <taxon>Agaricales</taxon>
        <taxon>Agaricineae</taxon>
        <taxon>Hymenogastraceae</taxon>
        <taxon>Hebeloma</taxon>
    </lineage>
</organism>
<feature type="region of interest" description="Disordered" evidence="1">
    <location>
        <begin position="365"/>
        <end position="386"/>
    </location>
</feature>
<dbReference type="HOGENOM" id="CLU_005984_0_0_1"/>
<dbReference type="EMBL" id="KN831787">
    <property type="protein sequence ID" value="KIM39016.1"/>
    <property type="molecule type" value="Genomic_DNA"/>
</dbReference>
<feature type="region of interest" description="Disordered" evidence="1">
    <location>
        <begin position="35"/>
        <end position="87"/>
    </location>
</feature>
<name>A0A0C3C5Y0_HEBCY</name>
<dbReference type="STRING" id="686832.A0A0C3C5Y0"/>